<dbReference type="Gene3D" id="1.20.1110.10">
    <property type="entry name" value="Calcium-transporting ATPase, transmembrane domain"/>
    <property type="match status" value="1"/>
</dbReference>
<dbReference type="Ensembl" id="ENSPLAT00000024590.1">
    <property type="protein sequence ID" value="ENSPLAP00000015822.1"/>
    <property type="gene ID" value="ENSPLAG00000019919.1"/>
</dbReference>
<dbReference type="Pfam" id="PF16209">
    <property type="entry name" value="PhoLip_ATPase_N"/>
    <property type="match status" value="1"/>
</dbReference>
<dbReference type="InterPro" id="IPR023214">
    <property type="entry name" value="HAD_sf"/>
</dbReference>
<feature type="transmembrane region" description="Helical" evidence="19">
    <location>
        <begin position="291"/>
        <end position="316"/>
    </location>
</feature>
<comment type="catalytic activity">
    <reaction evidence="14 19">
        <text>ATP + H2O + phospholipidSide 1 = ADP + phosphate + phospholipidSide 2.</text>
        <dbReference type="EC" id="7.6.2.1"/>
    </reaction>
</comment>
<feature type="binding site" evidence="17">
    <location>
        <position position="922"/>
    </location>
    <ligand>
        <name>ATP</name>
        <dbReference type="ChEBI" id="CHEBI:30616"/>
    </ligand>
</feature>
<feature type="domain" description="P-type ATPase C-terminal" evidence="21">
    <location>
        <begin position="944"/>
        <end position="1188"/>
    </location>
</feature>
<feature type="active site" description="4-aspartylphosphate intermediate" evidence="16">
    <location>
        <position position="411"/>
    </location>
</feature>
<reference evidence="22" key="1">
    <citation type="submission" date="2025-08" db="UniProtKB">
        <authorList>
            <consortium name="Ensembl"/>
        </authorList>
    </citation>
    <scope>IDENTIFICATION</scope>
</reference>
<dbReference type="Gene3D" id="3.40.1110.10">
    <property type="entry name" value="Calcium-transporting ATPase, cytoplasmic domain N"/>
    <property type="match status" value="2"/>
</dbReference>
<comment type="similarity">
    <text evidence="4 19">Belongs to the cation transport ATPase (P-type) (TC 3.A.3) family. Type IV subfamily.</text>
</comment>
<dbReference type="InterPro" id="IPR006539">
    <property type="entry name" value="P-type_ATPase_IV"/>
</dbReference>
<feature type="binding site" evidence="17">
    <location>
        <position position="412"/>
    </location>
    <ligand>
        <name>ATP</name>
        <dbReference type="ChEBI" id="CHEBI:30616"/>
    </ligand>
</feature>
<feature type="binding site" evidence="17">
    <location>
        <position position="798"/>
    </location>
    <ligand>
        <name>ATP</name>
        <dbReference type="ChEBI" id="CHEBI:30616"/>
    </ligand>
</feature>
<dbReference type="GO" id="GO:0005524">
    <property type="term" value="F:ATP binding"/>
    <property type="evidence" value="ECO:0007669"/>
    <property type="project" value="UniProtKB-UniRule"/>
</dbReference>
<dbReference type="FunFam" id="2.70.150.10:FF:000022">
    <property type="entry name" value="Phospholipid-transporting ATPase"/>
    <property type="match status" value="1"/>
</dbReference>
<dbReference type="STRING" id="48699.ENSPLAP00000015822"/>
<feature type="binding site" evidence="17">
    <location>
        <position position="898"/>
    </location>
    <ligand>
        <name>ATP</name>
        <dbReference type="ChEBI" id="CHEBI:30616"/>
    </ligand>
</feature>
<dbReference type="InterPro" id="IPR032630">
    <property type="entry name" value="P_typ_ATPase_c"/>
</dbReference>
<dbReference type="PANTHER" id="PTHR24092">
    <property type="entry name" value="PROBABLE PHOSPHOLIPID-TRANSPORTING ATPASE"/>
    <property type="match status" value="1"/>
</dbReference>
<dbReference type="SFLD" id="SFLDF00027">
    <property type="entry name" value="p-type_atpase"/>
    <property type="match status" value="1"/>
</dbReference>
<feature type="binding site" evidence="18">
    <location>
        <position position="411"/>
    </location>
    <ligand>
        <name>Mg(2+)</name>
        <dbReference type="ChEBI" id="CHEBI:18420"/>
    </ligand>
</feature>
<evidence type="ECO:0000256" key="10">
    <source>
        <dbReference type="ARBA" id="ARBA00022842"/>
    </source>
</evidence>
<protein>
    <recommendedName>
        <fullName evidence="19">Phospholipid-transporting ATPase</fullName>
        <ecNumber evidence="19">7.6.2.1</ecNumber>
    </recommendedName>
</protein>
<feature type="domain" description="P-type ATPase N-terminal" evidence="20">
    <location>
        <begin position="43"/>
        <end position="97"/>
    </location>
</feature>
<evidence type="ECO:0000256" key="11">
    <source>
        <dbReference type="ARBA" id="ARBA00022967"/>
    </source>
</evidence>
<dbReference type="GO" id="GO:0016887">
    <property type="term" value="F:ATP hydrolysis activity"/>
    <property type="evidence" value="ECO:0007669"/>
    <property type="project" value="InterPro"/>
</dbReference>
<evidence type="ECO:0000256" key="2">
    <source>
        <dbReference type="ARBA" id="ARBA00004127"/>
    </source>
</evidence>
<dbReference type="GO" id="GO:0005886">
    <property type="term" value="C:plasma membrane"/>
    <property type="evidence" value="ECO:0007669"/>
    <property type="project" value="TreeGrafter"/>
</dbReference>
<feature type="binding site" evidence="17">
    <location>
        <position position="892"/>
    </location>
    <ligand>
        <name>ATP</name>
        <dbReference type="ChEBI" id="CHEBI:30616"/>
    </ligand>
</feature>
<dbReference type="InterPro" id="IPR023299">
    <property type="entry name" value="ATPase_P-typ_cyto_dom_N"/>
</dbReference>
<feature type="binding site" evidence="17">
    <location>
        <position position="800"/>
    </location>
    <ligand>
        <name>ATP</name>
        <dbReference type="ChEBI" id="CHEBI:30616"/>
    </ligand>
</feature>
<feature type="transmembrane region" description="Helical" evidence="19">
    <location>
        <begin position="1055"/>
        <end position="1078"/>
    </location>
</feature>
<dbReference type="AlphaFoldDB" id="A0A3B3UT12"/>
<keyword evidence="5 19" id="KW-0812">Transmembrane</keyword>
<evidence type="ECO:0000256" key="14">
    <source>
        <dbReference type="ARBA" id="ARBA00034036"/>
    </source>
</evidence>
<comment type="catalytic activity">
    <reaction evidence="15">
        <text>a beta-D-glucosyl-(1&lt;-&gt;1')-N-acylsphing-4-enine(out) + ATP + H2O = a beta-D-glucosyl-(1&lt;-&gt;1')-N-acylsphing-4-enine(in) + ADP + phosphate + H(+)</text>
        <dbReference type="Rhea" id="RHEA:66036"/>
        <dbReference type="ChEBI" id="CHEBI:15377"/>
        <dbReference type="ChEBI" id="CHEBI:15378"/>
        <dbReference type="ChEBI" id="CHEBI:22801"/>
        <dbReference type="ChEBI" id="CHEBI:30616"/>
        <dbReference type="ChEBI" id="CHEBI:43474"/>
        <dbReference type="ChEBI" id="CHEBI:456216"/>
    </reaction>
    <physiologicalReaction direction="left-to-right" evidence="15">
        <dbReference type="Rhea" id="RHEA:66037"/>
    </physiologicalReaction>
</comment>
<dbReference type="Gene3D" id="3.40.50.1000">
    <property type="entry name" value="HAD superfamily/HAD-like"/>
    <property type="match status" value="2"/>
</dbReference>
<feature type="binding site" evidence="17">
    <location>
        <position position="411"/>
    </location>
    <ligand>
        <name>ATP</name>
        <dbReference type="ChEBI" id="CHEBI:30616"/>
    </ligand>
</feature>
<dbReference type="Gene3D" id="2.70.150.10">
    <property type="entry name" value="Calcium-transporting ATPase, cytoplasmic transduction domain A"/>
    <property type="match status" value="1"/>
</dbReference>
<feature type="transmembrane region" description="Helical" evidence="19">
    <location>
        <begin position="73"/>
        <end position="91"/>
    </location>
</feature>
<evidence type="ECO:0000256" key="9">
    <source>
        <dbReference type="ARBA" id="ARBA00022840"/>
    </source>
</evidence>
<dbReference type="Pfam" id="PF13246">
    <property type="entry name" value="Cation_ATPase"/>
    <property type="match status" value="1"/>
</dbReference>
<dbReference type="SUPFAM" id="SSF81653">
    <property type="entry name" value="Calcium ATPase, transduction domain A"/>
    <property type="match status" value="1"/>
</dbReference>
<keyword evidence="13 19" id="KW-0472">Membrane</keyword>
<dbReference type="InterPro" id="IPR018303">
    <property type="entry name" value="ATPase_P-typ_P_site"/>
</dbReference>
<feature type="binding site" evidence="18">
    <location>
        <position position="413"/>
    </location>
    <ligand>
        <name>Mg(2+)</name>
        <dbReference type="ChEBI" id="CHEBI:18420"/>
    </ligand>
</feature>
<feature type="transmembrane region" description="Helical" evidence="19">
    <location>
        <begin position="343"/>
        <end position="365"/>
    </location>
</feature>
<evidence type="ECO:0000256" key="8">
    <source>
        <dbReference type="ARBA" id="ARBA00022824"/>
    </source>
</evidence>
<dbReference type="SUPFAM" id="SSF81665">
    <property type="entry name" value="Calcium ATPase, transmembrane domain M"/>
    <property type="match status" value="1"/>
</dbReference>
<dbReference type="InterPro" id="IPR001757">
    <property type="entry name" value="P_typ_ATPase"/>
</dbReference>
<dbReference type="NCBIfam" id="TIGR01494">
    <property type="entry name" value="ATPase_P-type"/>
    <property type="match status" value="1"/>
</dbReference>
<feature type="transmembrane region" description="Helical" evidence="19">
    <location>
        <begin position="1156"/>
        <end position="1174"/>
    </location>
</feature>
<evidence type="ECO:0000256" key="12">
    <source>
        <dbReference type="ARBA" id="ARBA00022989"/>
    </source>
</evidence>
<keyword evidence="23" id="KW-1185">Reference proteome</keyword>
<evidence type="ECO:0000256" key="13">
    <source>
        <dbReference type="ARBA" id="ARBA00023136"/>
    </source>
</evidence>
<evidence type="ECO:0000256" key="1">
    <source>
        <dbReference type="ARBA" id="ARBA00001946"/>
    </source>
</evidence>
<dbReference type="GO" id="GO:0045332">
    <property type="term" value="P:phospholipid translocation"/>
    <property type="evidence" value="ECO:0007669"/>
    <property type="project" value="TreeGrafter"/>
</dbReference>
<name>A0A3B3UT12_9TELE</name>
<keyword evidence="12 19" id="KW-1133">Transmembrane helix</keyword>
<feature type="binding site" evidence="17">
    <location>
        <position position="652"/>
    </location>
    <ligand>
        <name>ATP</name>
        <dbReference type="ChEBI" id="CHEBI:30616"/>
    </ligand>
</feature>
<feature type="binding site" evidence="17">
    <location>
        <position position="676"/>
    </location>
    <ligand>
        <name>ATP</name>
        <dbReference type="ChEBI" id="CHEBI:30616"/>
    </ligand>
</feature>
<dbReference type="FunFam" id="3.40.50.1000:FF:000130">
    <property type="entry name" value="Phospholipid-transporting ATPase"/>
    <property type="match status" value="1"/>
</dbReference>
<evidence type="ECO:0000256" key="15">
    <source>
        <dbReference type="ARBA" id="ARBA00050913"/>
    </source>
</evidence>
<evidence type="ECO:0000256" key="7">
    <source>
        <dbReference type="ARBA" id="ARBA00022741"/>
    </source>
</evidence>
<comment type="cofactor">
    <cofactor evidence="1 18">
        <name>Mg(2+)</name>
        <dbReference type="ChEBI" id="CHEBI:18420"/>
    </cofactor>
</comment>
<dbReference type="Proteomes" id="UP000261500">
    <property type="component" value="Unplaced"/>
</dbReference>
<dbReference type="GeneTree" id="ENSGT00940000159531"/>
<evidence type="ECO:0000256" key="3">
    <source>
        <dbReference type="ARBA" id="ARBA00004586"/>
    </source>
</evidence>
<evidence type="ECO:0000256" key="17">
    <source>
        <dbReference type="PIRSR" id="PIRSR606539-2"/>
    </source>
</evidence>
<feature type="transmembrane region" description="Helical" evidence="19">
    <location>
        <begin position="1115"/>
        <end position="1136"/>
    </location>
</feature>
<dbReference type="PRINTS" id="PR00119">
    <property type="entry name" value="CATATPASE"/>
</dbReference>
<dbReference type="SUPFAM" id="SSF81660">
    <property type="entry name" value="Metal cation-transporting ATPase, ATP-binding domain N"/>
    <property type="match status" value="1"/>
</dbReference>
<feature type="binding site" evidence="17">
    <location>
        <position position="799"/>
    </location>
    <ligand>
        <name>ATP</name>
        <dbReference type="ChEBI" id="CHEBI:30616"/>
    </ligand>
</feature>
<feature type="transmembrane region" description="Helical" evidence="19">
    <location>
        <begin position="97"/>
        <end position="115"/>
    </location>
</feature>
<dbReference type="NCBIfam" id="TIGR01652">
    <property type="entry name" value="ATPase-Plipid"/>
    <property type="match status" value="2"/>
</dbReference>
<keyword evidence="10 18" id="KW-0460">Magnesium</keyword>
<keyword evidence="8" id="KW-0256">Endoplasmic reticulum</keyword>
<dbReference type="GO" id="GO:0140326">
    <property type="term" value="F:ATPase-coupled intramembrane lipid transporter activity"/>
    <property type="evidence" value="ECO:0007669"/>
    <property type="project" value="UniProtKB-EC"/>
</dbReference>
<sequence>MTWRSPLALVRDALQGQRARERELRSLVSNLPYEGLEKGKQPNRFFLSNAIKTTKYSLLLFLPMNLYEQFHRLANLYFVGLAILNFIPVVNAFQPEVALIPICVIMLLTALKDGWEDFRRYQSDRKVNNTPCFVYSRREKQYVERRWKDVRVGDFVQVVSNEIVPADLLLLYSSDPNGVCHIETANLDGETNLKQRIVVSGLWNLGFEPESFNSTVVCERPNSNLNHFKCFVEKPDKDKVGASIESLLLRGCTVRNTNHAVGFVVYAGHETKAMLNNNGSRYKRSKLEQKLNVDVFFCLILLFAMCLIGAFGHYLWLESLPGVPSFLVPDSNGHLDVPSLESFYMFFTMIILLQILIPISLYVSIELVKVGQIFFITNDIDLYDEETDSRVQCRALNITEDLGQIEYVFSDKTGTLTENKMVFRRCSVMGTEYPHKENGHQPARRTTAWQKAQKQGGSECTQRCGLQQSTGMKTTHQKLLQQISRAESSGGRRDGNRSFDPHLDFFLALAICNTVVVSAENAHRQRVSLLQLTRNPLETFSSLVKKAGAFFQSNKRNRTLSEDPVIDSAKTEDEADANRLRTCSLHAPSQNGSTIVEAEELCYEAESPDEAALVYAARAYGFILLARTPDSVTVRLPSGEDLVFEVLDTLTFDSNRKRMSVLVRHPVTKDYVLYTKGADYSIMELLGTPYAENFSGTEKNIAADTQYHLDCYAKEGLRTLCITKKVVSESTCQSWLGERKRAQAAMECREELITQTAVQLETNLTLLGATGIEDRLQEKVPDTIVALREAGIHVWVLTGDKPETAVNIGYACRLLEEEDLKLLFFFQVTCTAILDCTLEEVRRYRDDPRNAGTTQNISLVIDGDTLDMAKSPDLQERFVELTKHCRSVLCCRVTPLQKSAVVKLVREKLKVMTLAVGDGANDVNMIQAADVGIGISGQEGMQAVMASDFAISRFKHLKKLVLVHGHWCYTRLANMIIYFFYKNVAYVNLLFWYQFFCGFTATTMIDYWLMIFFNLFFTSTPPIMFGIFDKDVSVEVLQGVPELYRTGQGKGEYNFLTFWISILDAFYQSLVCFFIPYLAYQDSDVDLFTFGTPLNTAALFTILLHLGIEIKSWTLVHWIIMLGSVALYFIVTLAYTATCVTCNPPSNPYWILQNQMADPMFYLIVTLCTVVALLPRYTFHVLKNSVAPSPLLQGRQLDRMDPSTRDQWIKEWRGFRGGAPAKRYELSDPPSPTLETPVDFFPEFLPDSNFMGDDLSLNVITESRQRAVHT</sequence>
<evidence type="ECO:0000256" key="16">
    <source>
        <dbReference type="PIRSR" id="PIRSR606539-1"/>
    </source>
</evidence>
<comment type="subcellular location">
    <subcellularLocation>
        <location evidence="2">Endomembrane system</location>
        <topology evidence="2">Multi-pass membrane protein</topology>
    </subcellularLocation>
    <subcellularLocation>
        <location evidence="3">Endoplasmic reticulum membrane</location>
    </subcellularLocation>
    <subcellularLocation>
        <location evidence="19">Membrane</location>
        <topology evidence="19">Multi-pass membrane protein</topology>
    </subcellularLocation>
</comment>
<evidence type="ECO:0000256" key="4">
    <source>
        <dbReference type="ARBA" id="ARBA00008109"/>
    </source>
</evidence>
<feature type="binding site" evidence="17">
    <location>
        <position position="718"/>
    </location>
    <ligand>
        <name>ATP</name>
        <dbReference type="ChEBI" id="CHEBI:30616"/>
    </ligand>
</feature>
<proteinExistence type="inferred from homology"/>
<dbReference type="PROSITE" id="PS00154">
    <property type="entry name" value="ATPASE_E1_E2"/>
    <property type="match status" value="1"/>
</dbReference>
<keyword evidence="6 18" id="KW-0479">Metal-binding</keyword>
<evidence type="ECO:0000256" key="5">
    <source>
        <dbReference type="ARBA" id="ARBA00022692"/>
    </source>
</evidence>
<dbReference type="GO" id="GO:0000287">
    <property type="term" value="F:magnesium ion binding"/>
    <property type="evidence" value="ECO:0007669"/>
    <property type="project" value="UniProtKB-UniRule"/>
</dbReference>
<evidence type="ECO:0000256" key="6">
    <source>
        <dbReference type="ARBA" id="ARBA00022723"/>
    </source>
</evidence>
<evidence type="ECO:0000313" key="23">
    <source>
        <dbReference type="Proteomes" id="UP000261500"/>
    </source>
</evidence>
<keyword evidence="7 17" id="KW-0547">Nucleotide-binding</keyword>
<dbReference type="Pfam" id="PF16212">
    <property type="entry name" value="PhoLip_ATPase_C"/>
    <property type="match status" value="1"/>
</dbReference>
<feature type="binding site" evidence="18">
    <location>
        <position position="918"/>
    </location>
    <ligand>
        <name>Mg(2+)</name>
        <dbReference type="ChEBI" id="CHEBI:18420"/>
    </ligand>
</feature>
<dbReference type="InterPro" id="IPR023298">
    <property type="entry name" value="ATPase_P-typ_TM_dom_sf"/>
</dbReference>
<feature type="transmembrane region" description="Helical" evidence="19">
    <location>
        <begin position="1090"/>
        <end position="1108"/>
    </location>
</feature>
<dbReference type="InterPro" id="IPR032631">
    <property type="entry name" value="P-type_ATPase_N"/>
</dbReference>
<feature type="binding site" evidence="17">
    <location>
        <position position="610"/>
    </location>
    <ligand>
        <name>ATP</name>
        <dbReference type="ChEBI" id="CHEBI:30616"/>
    </ligand>
</feature>
<dbReference type="SFLD" id="SFLDS00003">
    <property type="entry name" value="Haloacid_Dehalogenase"/>
    <property type="match status" value="1"/>
</dbReference>
<feature type="transmembrane region" description="Helical" evidence="19">
    <location>
        <begin position="993"/>
        <end position="1017"/>
    </location>
</feature>
<accession>A0A3B3UT12</accession>
<organism evidence="22 23">
    <name type="scientific">Poecilia latipinna</name>
    <name type="common">sailfin molly</name>
    <dbReference type="NCBI Taxonomy" id="48699"/>
    <lineage>
        <taxon>Eukaryota</taxon>
        <taxon>Metazoa</taxon>
        <taxon>Chordata</taxon>
        <taxon>Craniata</taxon>
        <taxon>Vertebrata</taxon>
        <taxon>Euteleostomi</taxon>
        <taxon>Actinopterygii</taxon>
        <taxon>Neopterygii</taxon>
        <taxon>Teleostei</taxon>
        <taxon>Neoteleostei</taxon>
        <taxon>Acanthomorphata</taxon>
        <taxon>Ovalentaria</taxon>
        <taxon>Atherinomorphae</taxon>
        <taxon>Cyprinodontiformes</taxon>
        <taxon>Poeciliidae</taxon>
        <taxon>Poeciliinae</taxon>
        <taxon>Poecilia</taxon>
    </lineage>
</organism>
<dbReference type="FunFam" id="3.40.1110.10:FF:000009">
    <property type="entry name" value="Phospholipid-transporting ATPase"/>
    <property type="match status" value="1"/>
</dbReference>
<dbReference type="InterPro" id="IPR036412">
    <property type="entry name" value="HAD-like_sf"/>
</dbReference>
<reference evidence="22" key="2">
    <citation type="submission" date="2025-09" db="UniProtKB">
        <authorList>
            <consortium name="Ensembl"/>
        </authorList>
    </citation>
    <scope>IDENTIFICATION</scope>
</reference>
<keyword evidence="9 17" id="KW-0067">ATP-binding</keyword>
<evidence type="ECO:0000256" key="18">
    <source>
        <dbReference type="PIRSR" id="PIRSR606539-3"/>
    </source>
</evidence>
<dbReference type="PANTHER" id="PTHR24092:SF79">
    <property type="entry name" value="PHOSPHOLIPID-TRANSPORTING ATPASE VB"/>
    <property type="match status" value="1"/>
</dbReference>
<dbReference type="EC" id="7.6.2.1" evidence="19"/>
<evidence type="ECO:0000259" key="20">
    <source>
        <dbReference type="Pfam" id="PF16209"/>
    </source>
</evidence>
<feature type="binding site" evidence="17">
    <location>
        <position position="921"/>
    </location>
    <ligand>
        <name>ATP</name>
        <dbReference type="ChEBI" id="CHEBI:30616"/>
    </ligand>
</feature>
<feature type="binding site" evidence="18">
    <location>
        <position position="922"/>
    </location>
    <ligand>
        <name>Mg(2+)</name>
        <dbReference type="ChEBI" id="CHEBI:18420"/>
    </ligand>
</feature>
<dbReference type="SFLD" id="SFLDG00002">
    <property type="entry name" value="C1.7:_P-type_atpase_like"/>
    <property type="match status" value="1"/>
</dbReference>
<feature type="binding site" evidence="17">
    <location>
        <position position="413"/>
    </location>
    <ligand>
        <name>ATP</name>
        <dbReference type="ChEBI" id="CHEBI:30616"/>
    </ligand>
</feature>
<evidence type="ECO:0000313" key="22">
    <source>
        <dbReference type="Ensembl" id="ENSPLAP00000015822.1"/>
    </source>
</evidence>
<dbReference type="InterPro" id="IPR008250">
    <property type="entry name" value="ATPase_P-typ_transduc_dom_A_sf"/>
</dbReference>
<evidence type="ECO:0000259" key="21">
    <source>
        <dbReference type="Pfam" id="PF16212"/>
    </source>
</evidence>
<keyword evidence="11 19" id="KW-1278">Translocase</keyword>
<dbReference type="InterPro" id="IPR044492">
    <property type="entry name" value="P_typ_ATPase_HD_dom"/>
</dbReference>
<dbReference type="CDD" id="cd02073">
    <property type="entry name" value="P-type_ATPase_APLT_Dnf-like"/>
    <property type="match status" value="1"/>
</dbReference>
<dbReference type="GO" id="GO:0005789">
    <property type="term" value="C:endoplasmic reticulum membrane"/>
    <property type="evidence" value="ECO:0007669"/>
    <property type="project" value="UniProtKB-SubCell"/>
</dbReference>
<dbReference type="SUPFAM" id="SSF56784">
    <property type="entry name" value="HAD-like"/>
    <property type="match status" value="1"/>
</dbReference>
<evidence type="ECO:0000256" key="19">
    <source>
        <dbReference type="RuleBase" id="RU362033"/>
    </source>
</evidence>